<dbReference type="InterPro" id="IPR013780">
    <property type="entry name" value="Glyco_hydro_b"/>
</dbReference>
<evidence type="ECO:0000256" key="10">
    <source>
        <dbReference type="PIRNR" id="PIRNR001092"/>
    </source>
</evidence>
<gene>
    <name evidence="14" type="primary">LOC115880917</name>
</gene>
<dbReference type="SUPFAM" id="SSF51445">
    <property type="entry name" value="(Trans)glycosidases"/>
    <property type="match status" value="1"/>
</dbReference>
<evidence type="ECO:0000256" key="3">
    <source>
        <dbReference type="ARBA" id="ARBA00012662"/>
    </source>
</evidence>
<name>A0A6J2XRN9_SITOR</name>
<dbReference type="Gene3D" id="3.20.20.80">
    <property type="entry name" value="Glycosidases"/>
    <property type="match status" value="1"/>
</dbReference>
<evidence type="ECO:0000256" key="9">
    <source>
        <dbReference type="ARBA" id="ARBA00081661"/>
    </source>
</evidence>
<evidence type="ECO:0000259" key="11">
    <source>
        <dbReference type="Pfam" id="PF01120"/>
    </source>
</evidence>
<dbReference type="InterPro" id="IPR017853">
    <property type="entry name" value="GH"/>
</dbReference>
<evidence type="ECO:0000256" key="1">
    <source>
        <dbReference type="ARBA" id="ARBA00004071"/>
    </source>
</evidence>
<feature type="domain" description="Glycoside hydrolase family 29 N-terminal" evidence="11">
    <location>
        <begin position="24"/>
        <end position="356"/>
    </location>
</feature>
<dbReference type="Proteomes" id="UP000504635">
    <property type="component" value="Unplaced"/>
</dbReference>
<evidence type="ECO:0000256" key="8">
    <source>
        <dbReference type="ARBA" id="ARBA00074133"/>
    </source>
</evidence>
<feature type="signal peptide" evidence="10">
    <location>
        <begin position="1"/>
        <end position="23"/>
    </location>
</feature>
<keyword evidence="7 10" id="KW-0326">Glycosidase</keyword>
<dbReference type="Pfam" id="PF16757">
    <property type="entry name" value="Fucosidase_C"/>
    <property type="match status" value="1"/>
</dbReference>
<dbReference type="InterPro" id="IPR057739">
    <property type="entry name" value="Glyco_hydro_29_N"/>
</dbReference>
<keyword evidence="5 10" id="KW-0378">Hydrolase</keyword>
<dbReference type="InterPro" id="IPR016286">
    <property type="entry name" value="FUC_metazoa-typ"/>
</dbReference>
<protein>
    <recommendedName>
        <fullName evidence="8">Putative alpha-L-fucosidase</fullName>
        <ecNumber evidence="3">3.2.1.51</ecNumber>
    </recommendedName>
    <alternativeName>
        <fullName evidence="9">Alpha-L-fucoside fucohydrolase</fullName>
    </alternativeName>
</protein>
<dbReference type="PRINTS" id="PR00741">
    <property type="entry name" value="GLHYDRLASE29"/>
</dbReference>
<dbReference type="Pfam" id="PF01120">
    <property type="entry name" value="Alpha_L_fucos"/>
    <property type="match status" value="1"/>
</dbReference>
<evidence type="ECO:0000259" key="12">
    <source>
        <dbReference type="Pfam" id="PF16757"/>
    </source>
</evidence>
<feature type="chain" id="PRO_5027203738" description="Putative alpha-L-fucosidase" evidence="10">
    <location>
        <begin position="24"/>
        <end position="460"/>
    </location>
</feature>
<keyword evidence="13" id="KW-1185">Reference proteome</keyword>
<evidence type="ECO:0000256" key="4">
    <source>
        <dbReference type="ARBA" id="ARBA00022729"/>
    </source>
</evidence>
<dbReference type="OrthoDB" id="6039950at2759"/>
<keyword evidence="4 10" id="KW-0732">Signal</keyword>
<dbReference type="PANTHER" id="PTHR10030">
    <property type="entry name" value="ALPHA-L-FUCOSIDASE"/>
    <property type="match status" value="1"/>
</dbReference>
<dbReference type="GO" id="GO:0006004">
    <property type="term" value="P:fucose metabolic process"/>
    <property type="evidence" value="ECO:0007669"/>
    <property type="project" value="InterPro"/>
</dbReference>
<comment type="similarity">
    <text evidence="2 10">Belongs to the glycosyl hydrolase 29 family.</text>
</comment>
<reference evidence="14" key="1">
    <citation type="submission" date="2025-08" db="UniProtKB">
        <authorList>
            <consortium name="RefSeq"/>
        </authorList>
    </citation>
    <scope>IDENTIFICATION</scope>
    <source>
        <tissue evidence="14">Gonads</tissue>
    </source>
</reference>
<dbReference type="SMART" id="SM00812">
    <property type="entry name" value="Alpha_L_fucos"/>
    <property type="match status" value="1"/>
</dbReference>
<dbReference type="GO" id="GO:0005764">
    <property type="term" value="C:lysosome"/>
    <property type="evidence" value="ECO:0007669"/>
    <property type="project" value="TreeGrafter"/>
</dbReference>
<evidence type="ECO:0000313" key="14">
    <source>
        <dbReference type="RefSeq" id="XP_030754102.1"/>
    </source>
</evidence>
<dbReference type="FunCoup" id="A0A6J2XRN9">
    <property type="interactions" value="162"/>
</dbReference>
<dbReference type="FunFam" id="3.20.20.80:FF:000027">
    <property type="entry name" value="Alpha-L-fucosidase"/>
    <property type="match status" value="1"/>
</dbReference>
<keyword evidence="6" id="KW-0325">Glycoprotein</keyword>
<dbReference type="GeneID" id="115880917"/>
<dbReference type="EC" id="3.2.1.51" evidence="3"/>
<evidence type="ECO:0000313" key="13">
    <source>
        <dbReference type="Proteomes" id="UP000504635"/>
    </source>
</evidence>
<dbReference type="Gene3D" id="2.60.40.1180">
    <property type="entry name" value="Golgi alpha-mannosidase II"/>
    <property type="match status" value="1"/>
</dbReference>
<accession>A0A6J2XRN9</accession>
<comment type="function">
    <text evidence="1">Alpha-L-fucosidase is responsible for hydrolyzing the alpha-1,6-linked fucose joined to the reducing-end N-acetylglucosamine of the carbohydrate moieties of glycoproteins.</text>
</comment>
<dbReference type="RefSeq" id="XP_030754102.1">
    <property type="nucleotide sequence ID" value="XM_030898242.1"/>
</dbReference>
<evidence type="ECO:0000256" key="6">
    <source>
        <dbReference type="ARBA" id="ARBA00023180"/>
    </source>
</evidence>
<dbReference type="InterPro" id="IPR000933">
    <property type="entry name" value="Glyco_hydro_29"/>
</dbReference>
<dbReference type="AlphaFoldDB" id="A0A6J2XRN9"/>
<dbReference type="InParanoid" id="A0A6J2XRN9"/>
<dbReference type="InterPro" id="IPR031919">
    <property type="entry name" value="Fucosidase_C"/>
</dbReference>
<proteinExistence type="inferred from homology"/>
<organism evidence="13 14">
    <name type="scientific">Sitophilus oryzae</name>
    <name type="common">Rice weevil</name>
    <name type="synonym">Curculio oryzae</name>
    <dbReference type="NCBI Taxonomy" id="7048"/>
    <lineage>
        <taxon>Eukaryota</taxon>
        <taxon>Metazoa</taxon>
        <taxon>Ecdysozoa</taxon>
        <taxon>Arthropoda</taxon>
        <taxon>Hexapoda</taxon>
        <taxon>Insecta</taxon>
        <taxon>Pterygota</taxon>
        <taxon>Neoptera</taxon>
        <taxon>Endopterygota</taxon>
        <taxon>Coleoptera</taxon>
        <taxon>Polyphaga</taxon>
        <taxon>Cucujiformia</taxon>
        <taxon>Curculionidae</taxon>
        <taxon>Dryophthorinae</taxon>
        <taxon>Sitophilus</taxon>
    </lineage>
</organism>
<evidence type="ECO:0000256" key="2">
    <source>
        <dbReference type="ARBA" id="ARBA00007951"/>
    </source>
</evidence>
<feature type="domain" description="Alpha-L-fucosidase C-terminal" evidence="12">
    <location>
        <begin position="367"/>
        <end position="457"/>
    </location>
</feature>
<evidence type="ECO:0000256" key="7">
    <source>
        <dbReference type="ARBA" id="ARBA00023295"/>
    </source>
</evidence>
<dbReference type="PIRSF" id="PIRSF001092">
    <property type="entry name" value="Alpha-L-fucosidase"/>
    <property type="match status" value="1"/>
</dbReference>
<dbReference type="KEGG" id="soy:115880917"/>
<evidence type="ECO:0000256" key="5">
    <source>
        <dbReference type="ARBA" id="ARBA00022801"/>
    </source>
</evidence>
<dbReference type="PANTHER" id="PTHR10030:SF37">
    <property type="entry name" value="ALPHA-L-FUCOSIDASE-RELATED"/>
    <property type="match status" value="1"/>
</dbReference>
<sequence length="460" mass="53268">MMTLKLLLCVILVSICSVFKVSCGRYDPTWWSLDTRPLPIWYDRAKIGIFVHWGVFSVPSVYSEWFWADWKSDEDVDIKEYMQKNFPPNFTYQEFAKDFTAEFFNATQWADLFARAGAKYVVLTSKHHEGFTLWPSKYSFGWNAQDIGPHRDIVDELGTAVRDANMTFGLYHSLYEWFNPLYLADKANNYTTQDFVMNKILPEMRELVENYKPSVLWSDGDWEANETYWNSTEFIAWLYNDSPVQEEIVVNDRWGSSIPCHHGDFYTCSDRYDPGILQNHKWENAMTIDKKSWGFRRNAVLDDYLTPTELITTLARTVSCGGNLLINVGPTKEGIINPIFEERLTQLGDWLSINGEAIYETVPWLVQNDTYNGNVWYTSSPSYGGNYLYAIILEWPRNDILTLQSPRQIFEMSVNSVAKLLGNGDTKLKWALTKDHVEIRLPSKATVQNPIAWVLKIIPG</sequence>
<dbReference type="GO" id="GO:0004560">
    <property type="term" value="F:alpha-L-fucosidase activity"/>
    <property type="evidence" value="ECO:0007669"/>
    <property type="project" value="UniProtKB-EC"/>
</dbReference>
<dbReference type="GO" id="GO:0016139">
    <property type="term" value="P:glycoside catabolic process"/>
    <property type="evidence" value="ECO:0007669"/>
    <property type="project" value="TreeGrafter"/>
</dbReference>